<dbReference type="Gene3D" id="3.40.50.11190">
    <property type="match status" value="1"/>
</dbReference>
<dbReference type="EMBL" id="AMXE01000008">
    <property type="protein sequence ID" value="ENO89904.1"/>
    <property type="molecule type" value="Genomic_DNA"/>
</dbReference>
<evidence type="ECO:0000313" key="3">
    <source>
        <dbReference type="EMBL" id="ENO89904.1"/>
    </source>
</evidence>
<dbReference type="AlphaFoldDB" id="N6ZCM7"/>
<dbReference type="GO" id="GO:0016740">
    <property type="term" value="F:transferase activity"/>
    <property type="evidence" value="ECO:0007669"/>
    <property type="project" value="UniProtKB-KW"/>
</dbReference>
<dbReference type="NCBIfam" id="TIGR03590">
    <property type="entry name" value="PseG"/>
    <property type="match status" value="1"/>
</dbReference>
<comment type="caution">
    <text evidence="3">The sequence shown here is derived from an EMBL/GenBank/DDBJ whole genome shotgun (WGS) entry which is preliminary data.</text>
</comment>
<dbReference type="eggNOG" id="COG3980">
    <property type="taxonomic scope" value="Bacteria"/>
</dbReference>
<dbReference type="SUPFAM" id="SSF53756">
    <property type="entry name" value="UDP-Glycosyltransferase/glycogen phosphorylase"/>
    <property type="match status" value="1"/>
</dbReference>
<feature type="active site" description="Proton acceptor" evidence="1">
    <location>
        <position position="20"/>
    </location>
</feature>
<evidence type="ECO:0000256" key="2">
    <source>
        <dbReference type="PIRSR" id="PIRSR620023-2"/>
    </source>
</evidence>
<protein>
    <submittedName>
        <fullName evidence="3">Spore coat polysaccharide biosynthesis protein, glycosyltransferase</fullName>
    </submittedName>
</protein>
<keyword evidence="3" id="KW-0808">Transferase</keyword>
<accession>N6ZCM7</accession>
<gene>
    <name evidence="3" type="ORF">C666_04275</name>
</gene>
<organism evidence="3 4">
    <name type="scientific">Thauera linaloolentis (strain DSM 12138 / JCM 21573 / CCUG 41526 / CIP 105981 / IAM 15112 / NBRC 102519 / 47Lol)</name>
    <dbReference type="NCBI Taxonomy" id="1123367"/>
    <lineage>
        <taxon>Bacteria</taxon>
        <taxon>Pseudomonadati</taxon>
        <taxon>Pseudomonadota</taxon>
        <taxon>Betaproteobacteria</taxon>
        <taxon>Rhodocyclales</taxon>
        <taxon>Zoogloeaceae</taxon>
        <taxon>Thauera</taxon>
    </lineage>
</organism>
<feature type="binding site" evidence="2">
    <location>
        <position position="183"/>
    </location>
    <ligand>
        <name>substrate</name>
    </ligand>
</feature>
<dbReference type="STRING" id="1123367.GCA_000621305_00476"/>
<dbReference type="Gene3D" id="3.40.50.2000">
    <property type="entry name" value="Glycogen Phosphorylase B"/>
    <property type="match status" value="1"/>
</dbReference>
<dbReference type="InterPro" id="IPR020023">
    <property type="entry name" value="PseG"/>
</dbReference>
<proteinExistence type="predicted"/>
<feature type="binding site" evidence="2">
    <location>
        <position position="290"/>
    </location>
    <ligand>
        <name>substrate</name>
    </ligand>
</feature>
<keyword evidence="4" id="KW-1185">Reference proteome</keyword>
<dbReference type="RefSeq" id="WP_004334232.1">
    <property type="nucleotide sequence ID" value="NZ_AMXE01000008.1"/>
</dbReference>
<evidence type="ECO:0000313" key="4">
    <source>
        <dbReference type="Proteomes" id="UP000013232"/>
    </source>
</evidence>
<name>N6ZCM7_THAL4</name>
<evidence type="ECO:0000256" key="1">
    <source>
        <dbReference type="PIRSR" id="PIRSR620023-1"/>
    </source>
</evidence>
<dbReference type="Proteomes" id="UP000013232">
    <property type="component" value="Unassembled WGS sequence"/>
</dbReference>
<reference evidence="3 4" key="1">
    <citation type="submission" date="2012-09" db="EMBL/GenBank/DDBJ databases">
        <title>Draft Genome Sequences of 6 Strains from Genus Thauera.</title>
        <authorList>
            <person name="Liu B."/>
            <person name="Shapleigh J.P."/>
            <person name="Frostegard A.H."/>
        </authorList>
    </citation>
    <scope>NUCLEOTIDE SEQUENCE [LARGE SCALE GENOMIC DNA]</scope>
    <source>
        <strain evidence="4">47Lol / DSM 12138</strain>
    </source>
</reference>
<sequence>MTTMQIAFRTDASLQIGTGHVMRCLTLADALTKRGAYCHFICREHPGNLIGLIRSKGHVVHPLPPSAAGAGSLAGEQTATLPKLAHSHLLGTNQTEDAEACATILADLHPDWLIVDHYALDASWERMLTPHYRKLMVIDDLADRLHVCDLLLDQTFRRTPEEYRTAVPADCRLLCGSQYALLRPEFAALRPYSLQRRSQPVLRHLLITMGGVDNDNTTGRVLLALRTCPLPADCRITAVMGVTAPWLDDVRRQAQDMPCPTTVLVGVSDMAQLMADSDLAIGAAGTTAWERCCLGLPALTAIIAENQRTGAIALYNANATRIFCIADDLHETIGEHLLEAMSPVALSRMSSAAREITTGAGTSLITEELLNANEYNPPGTPDGKG</sequence>